<evidence type="ECO:0000313" key="1">
    <source>
        <dbReference type="EMBL" id="GLQ74321.1"/>
    </source>
</evidence>
<sequence>MGMYKIKNETFPQTKKLMIILIIVLTSQNKNIIKNHEIYIDVTLIQALIRYSSNKLPAI</sequence>
<keyword evidence="2" id="KW-1185">Reference proteome</keyword>
<reference evidence="2" key="1">
    <citation type="journal article" date="2019" name="Int. J. Syst. Evol. Microbiol.">
        <title>The Global Catalogue of Microorganisms (GCM) 10K type strain sequencing project: providing services to taxonomists for standard genome sequencing and annotation.</title>
        <authorList>
            <consortium name="The Broad Institute Genomics Platform"/>
            <consortium name="The Broad Institute Genome Sequencing Center for Infectious Disease"/>
            <person name="Wu L."/>
            <person name="Ma J."/>
        </authorList>
    </citation>
    <scope>NUCLEOTIDE SEQUENCE [LARGE SCALE GENOMIC DNA]</scope>
    <source>
        <strain evidence="2">NBRC 15640</strain>
    </source>
</reference>
<organism evidence="1 2">
    <name type="scientific">Vibrio penaeicida</name>
    <dbReference type="NCBI Taxonomy" id="104609"/>
    <lineage>
        <taxon>Bacteria</taxon>
        <taxon>Pseudomonadati</taxon>
        <taxon>Pseudomonadota</taxon>
        <taxon>Gammaproteobacteria</taxon>
        <taxon>Vibrionales</taxon>
        <taxon>Vibrionaceae</taxon>
        <taxon>Vibrio</taxon>
    </lineage>
</organism>
<name>A0AAV5NUK2_9VIBR</name>
<gene>
    <name evidence="1" type="ORF">GCM10007932_36820</name>
</gene>
<accession>A0AAV5NUK2</accession>
<dbReference type="EMBL" id="BSNX01000055">
    <property type="protein sequence ID" value="GLQ74321.1"/>
    <property type="molecule type" value="Genomic_DNA"/>
</dbReference>
<protein>
    <submittedName>
        <fullName evidence="1">Uncharacterized protein</fullName>
    </submittedName>
</protein>
<evidence type="ECO:0000313" key="2">
    <source>
        <dbReference type="Proteomes" id="UP001156690"/>
    </source>
</evidence>
<dbReference type="AlphaFoldDB" id="A0AAV5NUK2"/>
<proteinExistence type="predicted"/>
<dbReference type="Proteomes" id="UP001156690">
    <property type="component" value="Unassembled WGS sequence"/>
</dbReference>
<comment type="caution">
    <text evidence="1">The sequence shown here is derived from an EMBL/GenBank/DDBJ whole genome shotgun (WGS) entry which is preliminary data.</text>
</comment>